<keyword evidence="2" id="KW-0472">Membrane</keyword>
<accession>A0A1S5R176</accession>
<proteinExistence type="predicted"/>
<evidence type="ECO:0000256" key="2">
    <source>
        <dbReference type="SAM" id="Phobius"/>
    </source>
</evidence>
<keyword evidence="4" id="KW-1185">Reference proteome</keyword>
<keyword evidence="2" id="KW-0812">Transmembrane</keyword>
<organism evidence="3 4">
    <name type="scientific">Pseudomonas phage phiPMW</name>
    <dbReference type="NCBI Taxonomy" id="1815582"/>
    <lineage>
        <taxon>Viruses</taxon>
        <taxon>Duplodnaviria</taxon>
        <taxon>Heunggongvirae</taxon>
        <taxon>Uroviricota</taxon>
        <taxon>Caudoviricetes</taxon>
        <taxon>Plaisancevirus</taxon>
        <taxon>Plaisancevirus PMW</taxon>
    </lineage>
</organism>
<feature type="region of interest" description="Disordered" evidence="1">
    <location>
        <begin position="126"/>
        <end position="150"/>
    </location>
</feature>
<evidence type="ECO:0000313" key="3">
    <source>
        <dbReference type="EMBL" id="ANA49165.1"/>
    </source>
</evidence>
<keyword evidence="2" id="KW-1133">Transmembrane helix</keyword>
<name>A0A1S5R176_9CAUD</name>
<dbReference type="Proteomes" id="UP000223738">
    <property type="component" value="Segment"/>
</dbReference>
<feature type="transmembrane region" description="Helical" evidence="2">
    <location>
        <begin position="23"/>
        <end position="44"/>
    </location>
</feature>
<evidence type="ECO:0000256" key="1">
    <source>
        <dbReference type="SAM" id="MobiDB-lite"/>
    </source>
</evidence>
<sequence>MEWFLIYVFVMIEKLTAILDKGYFVMFVGVAVILLSYFFVGISGDTNTTYQEQLDRPTPKRFIRIGKWMAILGLIGGLLGELVPDQKQLAIIVGSGVTYNVLTSEPAKRIGGKAIQLIEKKVDEALGNEATTPKEAPKSDNKPEPVGQPT</sequence>
<reference evidence="3 4" key="1">
    <citation type="submission" date="2016-03" db="EMBL/GenBank/DDBJ databases">
        <title>Characterization of pf16 and phiPMW: Two novel phages infecting Pseudomonas putida PpG1.</title>
        <authorList>
            <person name="Magill D.J."/>
            <person name="Krylov V.N."/>
            <person name="Allen C.C.R."/>
            <person name="McGrath J.W."/>
            <person name="Quinn J.P."/>
            <person name="Kulakov L.A."/>
        </authorList>
    </citation>
    <scope>NUCLEOTIDE SEQUENCE [LARGE SCALE GENOMIC DNA]</scope>
</reference>
<gene>
    <name evidence="3" type="ORF">PMW_40</name>
</gene>
<protein>
    <submittedName>
        <fullName evidence="3">Uncharacterized protein</fullName>
    </submittedName>
</protein>
<evidence type="ECO:0000313" key="4">
    <source>
        <dbReference type="Proteomes" id="UP000223738"/>
    </source>
</evidence>
<feature type="transmembrane region" description="Helical" evidence="2">
    <location>
        <begin position="65"/>
        <end position="83"/>
    </location>
</feature>
<dbReference type="EMBL" id="KU862660">
    <property type="protein sequence ID" value="ANA49165.1"/>
    <property type="molecule type" value="Genomic_DNA"/>
</dbReference>